<evidence type="ECO:0000313" key="14">
    <source>
        <dbReference type="Proteomes" id="UP000245060"/>
    </source>
</evidence>
<evidence type="ECO:0000256" key="1">
    <source>
        <dbReference type="ARBA" id="ARBA00009986"/>
    </source>
</evidence>
<dbReference type="EC" id="1.2.1.65" evidence="7"/>
<reference evidence="12" key="1">
    <citation type="journal article" date="2018" name="Genome Announc.">
        <title>Draft Genome Sequence of Mycobacterium montefiorense Isolated from Japanese Black Salamander (Hynobius nigrescens).</title>
        <authorList>
            <person name="Fukano H."/>
            <person name="Yoshida M."/>
            <person name="Shimizu A."/>
            <person name="Iwao H."/>
            <person name="Katayama Y."/>
            <person name="Omatsu T."/>
            <person name="Mizutani T."/>
            <person name="Kurata O."/>
            <person name="Wada S."/>
            <person name="Hoshino Y."/>
        </authorList>
    </citation>
    <scope>NUCLEOTIDE SEQUENCE</scope>
    <source>
        <strain evidence="12">BS</strain>
    </source>
</reference>
<dbReference type="InterPro" id="IPR016162">
    <property type="entry name" value="Ald_DH_N"/>
</dbReference>
<gene>
    <name evidence="13" type="primary">vdh</name>
    <name evidence="12" type="ORF">MmonteBS_07070</name>
    <name evidence="13" type="ORF">NJB18185_41260</name>
</gene>
<evidence type="ECO:0000313" key="12">
    <source>
        <dbReference type="EMBL" id="GBG36335.1"/>
    </source>
</evidence>
<sequence>MVQLLLIDGAWQQSATLGTYETHNPFTGEVASQAAAATPGDVLRAVGAAERAFPAWAALPPNERRRILWAAAERIEARADEIFQAITAEMGGPAAWGHYNTSGLAEKFRYAAGAVHEVLTGEVLPSEKPNRTSMAIRKPVGVVACMIPWNAPALLVGTSVPNALAAGNTVVMKASEQTPRTHGLIAECLTETGLPDGTVNLITNAPEDGPDVVDALIAHPAVRLVHFTGSTRVGRIIAQKAAAALKRTILELGGKAPILVLADADLDRAVEAAAFGSFANSGQGCVITERIIVDRTIADEFIQRLVARATAFSCGDPRDQKTVLGPVVGQDSIKKLSGLVADAVAAGATLVTGGTADGPCFAPTVLADVTSDMRAWREESFGPLVTVVAVDGPEQTLRMANDTDYGLAASIFTSNVPLALDLAKRLDVGMCHINGTTLDDEPQAPFGGVKDSGYGRSGGRTGLLEFTETQWITIEGP</sequence>
<proteinExistence type="inferred from homology"/>
<dbReference type="GO" id="GO:0018485">
    <property type="term" value="F:salicylaldehyde dehydrogenase (NAD+) activity"/>
    <property type="evidence" value="ECO:0007669"/>
    <property type="project" value="UniProtKB-EC"/>
</dbReference>
<dbReference type="InterPro" id="IPR015590">
    <property type="entry name" value="Aldehyde_DH_dom"/>
</dbReference>
<dbReference type="InterPro" id="IPR016163">
    <property type="entry name" value="Ald_DH_C"/>
</dbReference>
<comment type="pathway">
    <text evidence="5">Aromatic compound metabolism; naphthalene degradation.</text>
</comment>
<evidence type="ECO:0000256" key="8">
    <source>
        <dbReference type="ARBA" id="ARBA00070319"/>
    </source>
</evidence>
<dbReference type="EMBL" id="BQYH01000046">
    <property type="protein sequence ID" value="GKU74355.1"/>
    <property type="molecule type" value="Genomic_DNA"/>
</dbReference>
<dbReference type="Proteomes" id="UP001139505">
    <property type="component" value="Unassembled WGS sequence"/>
</dbReference>
<evidence type="ECO:0000256" key="7">
    <source>
        <dbReference type="ARBA" id="ARBA00066992"/>
    </source>
</evidence>
<dbReference type="SUPFAM" id="SSF53720">
    <property type="entry name" value="ALDH-like"/>
    <property type="match status" value="1"/>
</dbReference>
<evidence type="ECO:0000256" key="5">
    <source>
        <dbReference type="ARBA" id="ARBA00035632"/>
    </source>
</evidence>
<evidence type="ECO:0000256" key="6">
    <source>
        <dbReference type="ARBA" id="ARBA00050596"/>
    </source>
</evidence>
<dbReference type="PROSITE" id="PS00687">
    <property type="entry name" value="ALDEHYDE_DEHYDR_GLU"/>
    <property type="match status" value="1"/>
</dbReference>
<reference evidence="13" key="3">
    <citation type="journal article" date="2022" name="Microbiol. Resour. Announc.">
        <title>Draft Genome Sequences of Eight Mycobacterium montefiorense Strains Isolated from Salamanders in Captivity.</title>
        <authorList>
            <person name="Komine T."/>
            <person name="Ihara H."/>
            <person name="Fukano H."/>
            <person name="Hoshino Y."/>
            <person name="Kurata O."/>
            <person name="Wada S."/>
        </authorList>
    </citation>
    <scope>NUCLEOTIDE SEQUENCE</scope>
    <source>
        <strain evidence="13">NJB18185</strain>
    </source>
</reference>
<dbReference type="InterPro" id="IPR029510">
    <property type="entry name" value="Ald_DH_CS_GLU"/>
</dbReference>
<keyword evidence="2" id="KW-0058">Aromatic hydrocarbons catabolism</keyword>
<dbReference type="RefSeq" id="WP_108920515.1">
    <property type="nucleotide sequence ID" value="NZ_BFCH01000002.1"/>
</dbReference>
<dbReference type="Proteomes" id="UP000245060">
    <property type="component" value="Unassembled WGS sequence"/>
</dbReference>
<dbReference type="Pfam" id="PF00171">
    <property type="entry name" value="Aldedh"/>
    <property type="match status" value="1"/>
</dbReference>
<evidence type="ECO:0000256" key="3">
    <source>
        <dbReference type="ARBA" id="ARBA00023002"/>
    </source>
</evidence>
<evidence type="ECO:0000259" key="11">
    <source>
        <dbReference type="Pfam" id="PF00171"/>
    </source>
</evidence>
<dbReference type="FunFam" id="3.40.605.10:FF:000007">
    <property type="entry name" value="NAD/NADP-dependent betaine aldehyde dehydrogenase"/>
    <property type="match status" value="1"/>
</dbReference>
<evidence type="ECO:0000313" key="13">
    <source>
        <dbReference type="EMBL" id="GKU74355.1"/>
    </source>
</evidence>
<dbReference type="FunFam" id="3.40.309.10:FF:000010">
    <property type="entry name" value="Gamma-aminobutyraldehyde dehydrogenase"/>
    <property type="match status" value="1"/>
</dbReference>
<keyword evidence="4" id="KW-0520">NAD</keyword>
<feature type="active site" evidence="9">
    <location>
        <position position="251"/>
    </location>
</feature>
<keyword evidence="3 10" id="KW-0560">Oxidoreductase</keyword>
<reference evidence="14" key="2">
    <citation type="submission" date="2018-04" db="EMBL/GenBank/DDBJ databases">
        <title>Draft genome sequence of Mycobacterium montefiorense isolated from Japanese black salamander.</title>
        <authorList>
            <person name="Fukano H."/>
            <person name="Yoshida M."/>
            <person name="Shimizu A."/>
            <person name="Iwao H."/>
            <person name="Kurata O."/>
            <person name="Katayama Y."/>
            <person name="Omatsu T."/>
            <person name="Mizutani T."/>
            <person name="Wada S."/>
            <person name="Hoshino Y."/>
        </authorList>
    </citation>
    <scope>NUCLEOTIDE SEQUENCE [LARGE SCALE GENOMIC DNA]</scope>
    <source>
        <strain evidence="14">BS</strain>
    </source>
</reference>
<evidence type="ECO:0000256" key="10">
    <source>
        <dbReference type="RuleBase" id="RU003345"/>
    </source>
</evidence>
<comment type="similarity">
    <text evidence="1 10">Belongs to the aldehyde dehydrogenase family.</text>
</comment>
<dbReference type="Gene3D" id="3.40.605.10">
    <property type="entry name" value="Aldehyde Dehydrogenase, Chain A, domain 1"/>
    <property type="match status" value="1"/>
</dbReference>
<name>A0AA37PPW9_9MYCO</name>
<dbReference type="InterPro" id="IPR016161">
    <property type="entry name" value="Ald_DH/histidinol_DH"/>
</dbReference>
<organism evidence="13 15">
    <name type="scientific">Mycobacterium montefiorense</name>
    <dbReference type="NCBI Taxonomy" id="154654"/>
    <lineage>
        <taxon>Bacteria</taxon>
        <taxon>Bacillati</taxon>
        <taxon>Actinomycetota</taxon>
        <taxon>Actinomycetes</taxon>
        <taxon>Mycobacteriales</taxon>
        <taxon>Mycobacteriaceae</taxon>
        <taxon>Mycobacterium</taxon>
        <taxon>Mycobacterium simiae complex</taxon>
    </lineage>
</organism>
<evidence type="ECO:0000256" key="2">
    <source>
        <dbReference type="ARBA" id="ARBA00022797"/>
    </source>
</evidence>
<feature type="domain" description="Aldehyde dehydrogenase" evidence="11">
    <location>
        <begin position="11"/>
        <end position="472"/>
    </location>
</feature>
<dbReference type="EMBL" id="BFCH01000002">
    <property type="protein sequence ID" value="GBG36335.1"/>
    <property type="molecule type" value="Genomic_DNA"/>
</dbReference>
<dbReference type="PANTHER" id="PTHR42986">
    <property type="entry name" value="BENZALDEHYDE DEHYDROGENASE YFMT"/>
    <property type="match status" value="1"/>
</dbReference>
<evidence type="ECO:0000256" key="9">
    <source>
        <dbReference type="PROSITE-ProRule" id="PRU10007"/>
    </source>
</evidence>
<protein>
    <recommendedName>
        <fullName evidence="8">Salicylaldehyde dehydrogenase</fullName>
        <ecNumber evidence="7">1.2.1.65</ecNumber>
    </recommendedName>
</protein>
<evidence type="ECO:0000256" key="4">
    <source>
        <dbReference type="ARBA" id="ARBA00023027"/>
    </source>
</evidence>
<comment type="catalytic activity">
    <reaction evidence="6">
        <text>salicylaldehyde + NAD(+) + H2O = salicylate + NADH + 2 H(+)</text>
        <dbReference type="Rhea" id="RHEA:18537"/>
        <dbReference type="ChEBI" id="CHEBI:15377"/>
        <dbReference type="ChEBI" id="CHEBI:15378"/>
        <dbReference type="ChEBI" id="CHEBI:16008"/>
        <dbReference type="ChEBI" id="CHEBI:30762"/>
        <dbReference type="ChEBI" id="CHEBI:57540"/>
        <dbReference type="ChEBI" id="CHEBI:57945"/>
        <dbReference type="EC" id="1.2.1.65"/>
    </reaction>
</comment>
<keyword evidence="14" id="KW-1185">Reference proteome</keyword>
<dbReference type="Gene3D" id="3.40.309.10">
    <property type="entry name" value="Aldehyde Dehydrogenase, Chain A, domain 2"/>
    <property type="match status" value="1"/>
</dbReference>
<evidence type="ECO:0000313" key="15">
    <source>
        <dbReference type="Proteomes" id="UP001139505"/>
    </source>
</evidence>
<reference evidence="13" key="4">
    <citation type="submission" date="2022-04" db="EMBL/GenBank/DDBJ databases">
        <authorList>
            <person name="Komine T."/>
            <person name="Fukano H."/>
            <person name="Wada S."/>
        </authorList>
    </citation>
    <scope>NUCLEOTIDE SEQUENCE</scope>
    <source>
        <strain evidence="13">NJB18185</strain>
    </source>
</reference>
<dbReference type="AlphaFoldDB" id="A0AA37PPW9"/>
<accession>A0AA37PPW9</accession>
<dbReference type="PANTHER" id="PTHR42986:SF1">
    <property type="entry name" value="BENZALDEHYDE DEHYDROGENASE YFMT"/>
    <property type="match status" value="1"/>
</dbReference>
<comment type="caution">
    <text evidence="13">The sequence shown here is derived from an EMBL/GenBank/DDBJ whole genome shotgun (WGS) entry which is preliminary data.</text>
</comment>